<evidence type="ECO:0000313" key="1">
    <source>
        <dbReference type="EMBL" id="TNN66415.1"/>
    </source>
</evidence>
<organism evidence="1 2">
    <name type="scientific">Liparis tanakae</name>
    <name type="common">Tanaka's snailfish</name>
    <dbReference type="NCBI Taxonomy" id="230148"/>
    <lineage>
        <taxon>Eukaryota</taxon>
        <taxon>Metazoa</taxon>
        <taxon>Chordata</taxon>
        <taxon>Craniata</taxon>
        <taxon>Vertebrata</taxon>
        <taxon>Euteleostomi</taxon>
        <taxon>Actinopterygii</taxon>
        <taxon>Neopterygii</taxon>
        <taxon>Teleostei</taxon>
        <taxon>Neoteleostei</taxon>
        <taxon>Acanthomorphata</taxon>
        <taxon>Eupercaria</taxon>
        <taxon>Perciformes</taxon>
        <taxon>Cottioidei</taxon>
        <taxon>Cottales</taxon>
        <taxon>Liparidae</taxon>
        <taxon>Liparis</taxon>
    </lineage>
</organism>
<dbReference type="AlphaFoldDB" id="A0A4Z2HMB5"/>
<dbReference type="EMBL" id="SRLO01000219">
    <property type="protein sequence ID" value="TNN66415.1"/>
    <property type="molecule type" value="Genomic_DNA"/>
</dbReference>
<evidence type="ECO:0000313" key="2">
    <source>
        <dbReference type="Proteomes" id="UP000314294"/>
    </source>
</evidence>
<sequence>MLGSSESHGGIAYLRGNREREVRSTRRFSVFSFSPLGRSAWGTIGLRPANQRSEQQGMVLVHMGTRPARARLICMARAPAGQSKVWRLHSCVPGNCCQDTAEYRERVIAVWTASTHSFFSACVPHTSSITIHAAQQ</sequence>
<protein>
    <submittedName>
        <fullName evidence="1">Uncharacterized protein</fullName>
    </submittedName>
</protein>
<name>A0A4Z2HMB5_9TELE</name>
<gene>
    <name evidence="1" type="ORF">EYF80_023322</name>
</gene>
<reference evidence="1 2" key="1">
    <citation type="submission" date="2019-03" db="EMBL/GenBank/DDBJ databases">
        <title>First draft genome of Liparis tanakae, snailfish: a comprehensive survey of snailfish specific genes.</title>
        <authorList>
            <person name="Kim W."/>
            <person name="Song I."/>
            <person name="Jeong J.-H."/>
            <person name="Kim D."/>
            <person name="Kim S."/>
            <person name="Ryu S."/>
            <person name="Song J.Y."/>
            <person name="Lee S.K."/>
        </authorList>
    </citation>
    <scope>NUCLEOTIDE SEQUENCE [LARGE SCALE GENOMIC DNA]</scope>
    <source>
        <tissue evidence="1">Muscle</tissue>
    </source>
</reference>
<proteinExistence type="predicted"/>
<keyword evidence="2" id="KW-1185">Reference proteome</keyword>
<dbReference type="Proteomes" id="UP000314294">
    <property type="component" value="Unassembled WGS sequence"/>
</dbReference>
<comment type="caution">
    <text evidence="1">The sequence shown here is derived from an EMBL/GenBank/DDBJ whole genome shotgun (WGS) entry which is preliminary data.</text>
</comment>
<accession>A0A4Z2HMB5</accession>